<dbReference type="AlphaFoldDB" id="A0A1H9WM87"/>
<evidence type="ECO:0000256" key="2">
    <source>
        <dbReference type="SAM" id="SignalP"/>
    </source>
</evidence>
<feature type="region of interest" description="Disordered" evidence="1">
    <location>
        <begin position="117"/>
        <end position="141"/>
    </location>
</feature>
<evidence type="ECO:0000313" key="8">
    <source>
        <dbReference type="Proteomes" id="UP000305198"/>
    </source>
</evidence>
<name>A0A1H9WM87_9GAMM</name>
<dbReference type="RefSeq" id="WP_074781292.1">
    <property type="nucleotide sequence ID" value="NZ_FOGN01000009.1"/>
</dbReference>
<organism evidence="3 7">
    <name type="scientific">Halopseudomonas bauzanensis</name>
    <dbReference type="NCBI Taxonomy" id="653930"/>
    <lineage>
        <taxon>Bacteria</taxon>
        <taxon>Pseudomonadati</taxon>
        <taxon>Pseudomonadota</taxon>
        <taxon>Gammaproteobacteria</taxon>
        <taxon>Pseudomonadales</taxon>
        <taxon>Pseudomonadaceae</taxon>
        <taxon>Halopseudomonas</taxon>
    </lineage>
</organism>
<evidence type="ECO:0000313" key="7">
    <source>
        <dbReference type="Proteomes" id="UP000186904"/>
    </source>
</evidence>
<evidence type="ECO:0000313" key="5">
    <source>
        <dbReference type="EMBL" id="TKA89855.1"/>
    </source>
</evidence>
<dbReference type="Proteomes" id="UP000186904">
    <property type="component" value="Unassembled WGS sequence"/>
</dbReference>
<feature type="chain" id="PRO_5010473032" evidence="2">
    <location>
        <begin position="22"/>
        <end position="200"/>
    </location>
</feature>
<dbReference type="EMBL" id="FOUA01000009">
    <property type="protein sequence ID" value="SFM35948.1"/>
    <property type="molecule type" value="Genomic_DNA"/>
</dbReference>
<reference evidence="6 7" key="1">
    <citation type="submission" date="2016-10" db="EMBL/GenBank/DDBJ databases">
        <authorList>
            <person name="de Groot N.N."/>
        </authorList>
    </citation>
    <scope>NUCLEOTIDE SEQUENCE [LARGE SCALE GENOMIC DNA]</scope>
    <source>
        <strain evidence="4 6">CGMCC 1.9095</strain>
        <strain evidence="3 7">DSM 22558</strain>
    </source>
</reference>
<dbReference type="Proteomes" id="UP000305198">
    <property type="component" value="Unassembled WGS sequence"/>
</dbReference>
<dbReference type="STRING" id="653930.SAMN05216589_3322"/>
<feature type="compositionally biased region" description="Basic and acidic residues" evidence="1">
    <location>
        <begin position="119"/>
        <end position="141"/>
    </location>
</feature>
<evidence type="ECO:0000313" key="4">
    <source>
        <dbReference type="EMBL" id="SFM35948.1"/>
    </source>
</evidence>
<reference evidence="5 8" key="2">
    <citation type="submission" date="2019-04" db="EMBL/GenBank/DDBJ databases">
        <title>Crypto-aerobic microbial life in anoxic (sulfidic) marine sediments.</title>
        <authorList>
            <person name="Bhattacharya S."/>
            <person name="Roy C."/>
            <person name="Mondal N."/>
            <person name="Sarkar J."/>
            <person name="Mandal S."/>
            <person name="Rameez M.J."/>
            <person name="Ghosh W."/>
        </authorList>
    </citation>
    <scope>NUCLEOTIDE SEQUENCE [LARGE SCALE GENOMIC DNA]</scope>
    <source>
        <strain evidence="5 8">SBBB</strain>
    </source>
</reference>
<proteinExistence type="predicted"/>
<protein>
    <submittedName>
        <fullName evidence="5">DUF2796 domain-containing protein</fullName>
    </submittedName>
</protein>
<gene>
    <name evidence="5" type="ORF">FA869_15280</name>
    <name evidence="4" type="ORF">SAMN04487855_3314</name>
    <name evidence="3" type="ORF">SAMN05216589_3322</name>
</gene>
<accession>A0A1H9WM87</accession>
<dbReference type="OrthoDB" id="7346546at2"/>
<dbReference type="EMBL" id="SWAV01000006">
    <property type="protein sequence ID" value="TKA89855.1"/>
    <property type="molecule type" value="Genomic_DNA"/>
</dbReference>
<dbReference type="Pfam" id="PF10986">
    <property type="entry name" value="ZrgA"/>
    <property type="match status" value="1"/>
</dbReference>
<evidence type="ECO:0000313" key="3">
    <source>
        <dbReference type="EMBL" id="SES34985.1"/>
    </source>
</evidence>
<feature type="signal peptide" evidence="2">
    <location>
        <begin position="1"/>
        <end position="21"/>
    </location>
</feature>
<dbReference type="EMBL" id="FOGN01000009">
    <property type="protein sequence ID" value="SES34985.1"/>
    <property type="molecule type" value="Genomic_DNA"/>
</dbReference>
<evidence type="ECO:0000313" key="6">
    <source>
        <dbReference type="Proteomes" id="UP000186599"/>
    </source>
</evidence>
<keyword evidence="6" id="KW-1185">Reference proteome</keyword>
<dbReference type="Proteomes" id="UP000186599">
    <property type="component" value="Unassembled WGS sequence"/>
</dbReference>
<evidence type="ECO:0000256" key="1">
    <source>
        <dbReference type="SAM" id="MobiDB-lite"/>
    </source>
</evidence>
<sequence>MPRLALLTLALTSTVSLALHAHEPHGHAHGSHNAAAHQHGVGTLDIVIDDKQLLLELTTPAGDLLGFEHAPHNQAQRDQLDSLMSTLRQPEKLFALPAAAQCSLESVELHSPLFALPEHSGDDAHAEHEHHHGHNDEHEHEHADINAQYSYACSTPTRLEYLDVTLFELFPGSEKLILQAITPRGQQGGELTAASRRVRF</sequence>
<dbReference type="InterPro" id="IPR021253">
    <property type="entry name" value="ZrgA-like"/>
</dbReference>
<keyword evidence="2" id="KW-0732">Signal</keyword>